<dbReference type="AlphaFoldDB" id="A0A5J4X9Z2"/>
<dbReference type="EMBL" id="SNRW01000046">
    <property type="protein sequence ID" value="KAA6403920.1"/>
    <property type="molecule type" value="Genomic_DNA"/>
</dbReference>
<evidence type="ECO:0000313" key="1">
    <source>
        <dbReference type="EMBL" id="KAA6403920.1"/>
    </source>
</evidence>
<comment type="caution">
    <text evidence="1">The sequence shown here is derived from an EMBL/GenBank/DDBJ whole genome shotgun (WGS) entry which is preliminary data.</text>
</comment>
<protein>
    <submittedName>
        <fullName evidence="1">Uncharacterized protein</fullName>
    </submittedName>
</protein>
<proteinExistence type="predicted"/>
<reference evidence="1 2" key="1">
    <citation type="submission" date="2019-03" db="EMBL/GenBank/DDBJ databases">
        <title>Single cell metagenomics reveals metabolic interactions within the superorganism composed of flagellate Streblomastix strix and complex community of Bacteroidetes bacteria on its surface.</title>
        <authorList>
            <person name="Treitli S.C."/>
            <person name="Kolisko M."/>
            <person name="Husnik F."/>
            <person name="Keeling P."/>
            <person name="Hampl V."/>
        </authorList>
    </citation>
    <scope>NUCLEOTIDE SEQUENCE [LARGE SCALE GENOMIC DNA]</scope>
    <source>
        <strain evidence="1">ST1C</strain>
    </source>
</reference>
<name>A0A5J4X9Z2_9EUKA</name>
<dbReference type="OrthoDB" id="10500762at2759"/>
<gene>
    <name evidence="1" type="ORF">EZS28_000558</name>
</gene>
<organism evidence="1 2">
    <name type="scientific">Streblomastix strix</name>
    <dbReference type="NCBI Taxonomy" id="222440"/>
    <lineage>
        <taxon>Eukaryota</taxon>
        <taxon>Metamonada</taxon>
        <taxon>Preaxostyla</taxon>
        <taxon>Oxymonadida</taxon>
        <taxon>Streblomastigidae</taxon>
        <taxon>Streblomastix</taxon>
    </lineage>
</organism>
<accession>A0A5J4X9Z2</accession>
<dbReference type="Proteomes" id="UP000324800">
    <property type="component" value="Unassembled WGS sequence"/>
</dbReference>
<evidence type="ECO:0000313" key="2">
    <source>
        <dbReference type="Proteomes" id="UP000324800"/>
    </source>
</evidence>
<sequence length="286" mass="32522">MKAVHLQQAGTIEETLLGNAVVPFTNDGEHHYSIKEIKPESQMPALFDKEIIISLSDKDYDIIQIQNSFLLIVLIANIQLDDKFDKIDESYKDALVLFIGLKSGSNLIREYIIYHRGKSIDGSLQNDATTESFIYNTIKPKSEKTNRKHIYSLYENIHNFDTLARGTYISMREIGELVGNQTVVPYTIPIRFRVNIPIDDLLIFSTFSDYPNGLFGCTADLITRVHAEPFTDSGLKNLVTANMESYKVTDACLKRVRQFHSQRPFVVPAPRVEVWPFPISDTLMGI</sequence>